<keyword evidence="5" id="KW-0326">Glycosidase</keyword>
<dbReference type="GO" id="GO:0000272">
    <property type="term" value="P:polysaccharide catabolic process"/>
    <property type="evidence" value="ECO:0007669"/>
    <property type="project" value="UniProtKB-KW"/>
</dbReference>
<dbReference type="AlphaFoldDB" id="A0AAD1ZTK0"/>
<dbReference type="EMBL" id="OU503049">
    <property type="protein sequence ID" value="CAI9775591.1"/>
    <property type="molecule type" value="Genomic_DNA"/>
</dbReference>
<dbReference type="Gene3D" id="3.20.20.80">
    <property type="entry name" value="Glycosidases"/>
    <property type="match status" value="2"/>
</dbReference>
<keyword evidence="3 5" id="KW-0624">Polysaccharide degradation</keyword>
<gene>
    <name evidence="6" type="ORF">FPE_LOCUS23021</name>
</gene>
<comment type="catalytic activity">
    <reaction evidence="5">
        <text>Hydrolysis of (1-&gt;4)-alpha-D-glucosidic linkages in polysaccharides so as to remove successive maltose units from the non-reducing ends of the chains.</text>
        <dbReference type="EC" id="3.2.1.2"/>
    </reaction>
</comment>
<dbReference type="InterPro" id="IPR001554">
    <property type="entry name" value="Glyco_hydro_14"/>
</dbReference>
<name>A0AAD1ZTK0_9LAMI</name>
<proteinExistence type="inferred from homology"/>
<keyword evidence="5" id="KW-0378">Hydrolase</keyword>
<evidence type="ECO:0000256" key="4">
    <source>
        <dbReference type="PIRSR" id="PIRSR601554-1"/>
    </source>
</evidence>
<dbReference type="InterPro" id="IPR017853">
    <property type="entry name" value="GH"/>
</dbReference>
<organism evidence="6 7">
    <name type="scientific">Fraxinus pennsylvanica</name>
    <dbReference type="NCBI Taxonomy" id="56036"/>
    <lineage>
        <taxon>Eukaryota</taxon>
        <taxon>Viridiplantae</taxon>
        <taxon>Streptophyta</taxon>
        <taxon>Embryophyta</taxon>
        <taxon>Tracheophyta</taxon>
        <taxon>Spermatophyta</taxon>
        <taxon>Magnoliopsida</taxon>
        <taxon>eudicotyledons</taxon>
        <taxon>Gunneridae</taxon>
        <taxon>Pentapetalae</taxon>
        <taxon>asterids</taxon>
        <taxon>lamiids</taxon>
        <taxon>Lamiales</taxon>
        <taxon>Oleaceae</taxon>
        <taxon>Oleeae</taxon>
        <taxon>Fraxinus</taxon>
    </lineage>
</organism>
<evidence type="ECO:0000313" key="6">
    <source>
        <dbReference type="EMBL" id="CAI9775591.1"/>
    </source>
</evidence>
<protein>
    <recommendedName>
        <fullName evidence="5">Beta-amylase</fullName>
        <ecNumber evidence="5">3.2.1.2</ecNumber>
    </recommendedName>
</protein>
<dbReference type="EC" id="3.2.1.2" evidence="5"/>
<feature type="active site" description="Proton donor" evidence="4">
    <location>
        <position position="108"/>
    </location>
</feature>
<dbReference type="Proteomes" id="UP000834106">
    <property type="component" value="Chromosome 14"/>
</dbReference>
<dbReference type="Pfam" id="PF01373">
    <property type="entry name" value="Glyco_hydro_14"/>
    <property type="match status" value="2"/>
</dbReference>
<evidence type="ECO:0000256" key="3">
    <source>
        <dbReference type="ARBA" id="ARBA00023326"/>
    </source>
</evidence>
<sequence>MVRKEQLKLRYLSDNSNPVAMIISICSIPLPPWELEENSKNPDLVYTDSSGCCNPEYISLGCNSLSVLRGRTPIQAYSDYMKIFRERFKDYMEKVIVEIQVGMGPCGELRYPSYPESNGTWRLSRIGEFQCYDKVLKTYSISMYNTELTAGYYNTRHHDGYLPIAQMLGKHGVVFKFTCMEMRDGEQPEHEKCSPEGLVQQVEMATRTAGTELARENSLERYDSGAYSQVLVTKRSDSGNGHLHI</sequence>
<keyword evidence="2 5" id="KW-0119">Carbohydrate metabolism</keyword>
<evidence type="ECO:0000313" key="7">
    <source>
        <dbReference type="Proteomes" id="UP000834106"/>
    </source>
</evidence>
<dbReference type="PANTHER" id="PTHR31352">
    <property type="entry name" value="BETA-AMYLASE 1, CHLOROPLASTIC"/>
    <property type="match status" value="1"/>
</dbReference>
<dbReference type="GO" id="GO:0016161">
    <property type="term" value="F:beta-amylase activity"/>
    <property type="evidence" value="ECO:0007669"/>
    <property type="project" value="UniProtKB-EC"/>
</dbReference>
<keyword evidence="7" id="KW-1185">Reference proteome</keyword>
<reference evidence="6" key="1">
    <citation type="submission" date="2023-05" db="EMBL/GenBank/DDBJ databases">
        <authorList>
            <person name="Huff M."/>
        </authorList>
    </citation>
    <scope>NUCLEOTIDE SEQUENCE</scope>
</reference>
<evidence type="ECO:0000256" key="2">
    <source>
        <dbReference type="ARBA" id="ARBA00023277"/>
    </source>
</evidence>
<dbReference type="SUPFAM" id="SSF51445">
    <property type="entry name" value="(Trans)glycosidases"/>
    <property type="match status" value="1"/>
</dbReference>
<accession>A0AAD1ZTK0</accession>
<evidence type="ECO:0000256" key="5">
    <source>
        <dbReference type="RuleBase" id="RU000509"/>
    </source>
</evidence>
<dbReference type="PANTHER" id="PTHR31352:SF1">
    <property type="entry name" value="BETA-AMYLASE 3, CHLOROPLASTIC"/>
    <property type="match status" value="1"/>
</dbReference>
<feature type="active site" description="Proton acceptor" evidence="4">
    <location>
        <position position="216"/>
    </location>
</feature>
<comment type="similarity">
    <text evidence="1 5">Belongs to the glycosyl hydrolase 14 family.</text>
</comment>
<evidence type="ECO:0000256" key="1">
    <source>
        <dbReference type="ARBA" id="ARBA00005652"/>
    </source>
</evidence>